<keyword evidence="1" id="KW-1133">Transmembrane helix</keyword>
<dbReference type="RefSeq" id="WP_358362608.1">
    <property type="nucleotide sequence ID" value="NZ_JBEZFP010000143.1"/>
</dbReference>
<dbReference type="EMBL" id="JBEZFP010000143">
    <property type="protein sequence ID" value="MEU8138868.1"/>
    <property type="molecule type" value="Genomic_DNA"/>
</dbReference>
<comment type="caution">
    <text evidence="2">The sequence shown here is derived from an EMBL/GenBank/DDBJ whole genome shotgun (WGS) entry which is preliminary data.</text>
</comment>
<keyword evidence="1" id="KW-0472">Membrane</keyword>
<proteinExistence type="predicted"/>
<sequence length="187" mass="18504">MGGGTGGTTVARVVAPRQAATAKATGAKVTTTVATGASAVVSRAVARHRSRPIPRQALGAARLLAAGRIAVGVVQAVAPHAAGRLLPARPAGVGDASALSRGLGVRDTVVAAGWWHALDRGGKGAAEWAWLQVAADVSDGAGTVGRWRALDRREKAWMVVLGALAVADAAVAVALGGADDDTAGTIS</sequence>
<keyword evidence="1" id="KW-0812">Transmembrane</keyword>
<organism evidence="2 3">
    <name type="scientific">Streptodolium elevatio</name>
    <dbReference type="NCBI Taxonomy" id="3157996"/>
    <lineage>
        <taxon>Bacteria</taxon>
        <taxon>Bacillati</taxon>
        <taxon>Actinomycetota</taxon>
        <taxon>Actinomycetes</taxon>
        <taxon>Kitasatosporales</taxon>
        <taxon>Streptomycetaceae</taxon>
        <taxon>Streptodolium</taxon>
    </lineage>
</organism>
<protein>
    <submittedName>
        <fullName evidence="2">Uncharacterized protein</fullName>
    </submittedName>
</protein>
<accession>A0ABV3DT06</accession>
<evidence type="ECO:0000313" key="3">
    <source>
        <dbReference type="Proteomes" id="UP001551482"/>
    </source>
</evidence>
<evidence type="ECO:0000256" key="1">
    <source>
        <dbReference type="SAM" id="Phobius"/>
    </source>
</evidence>
<name>A0ABV3DT06_9ACTN</name>
<evidence type="ECO:0000313" key="2">
    <source>
        <dbReference type="EMBL" id="MEU8138868.1"/>
    </source>
</evidence>
<keyword evidence="3" id="KW-1185">Reference proteome</keyword>
<feature type="transmembrane region" description="Helical" evidence="1">
    <location>
        <begin position="156"/>
        <end position="178"/>
    </location>
</feature>
<gene>
    <name evidence="2" type="ORF">AB0C36_35880</name>
</gene>
<reference evidence="2 3" key="1">
    <citation type="submission" date="2024-06" db="EMBL/GenBank/DDBJ databases">
        <title>The Natural Products Discovery Center: Release of the First 8490 Sequenced Strains for Exploring Actinobacteria Biosynthetic Diversity.</title>
        <authorList>
            <person name="Kalkreuter E."/>
            <person name="Kautsar S.A."/>
            <person name="Yang D."/>
            <person name="Bader C.D."/>
            <person name="Teijaro C.N."/>
            <person name="Fluegel L."/>
            <person name="Davis C.M."/>
            <person name="Simpson J.R."/>
            <person name="Lauterbach L."/>
            <person name="Steele A.D."/>
            <person name="Gui C."/>
            <person name="Meng S."/>
            <person name="Li G."/>
            <person name="Viehrig K."/>
            <person name="Ye F."/>
            <person name="Su P."/>
            <person name="Kiefer A.F."/>
            <person name="Nichols A."/>
            <person name="Cepeda A.J."/>
            <person name="Yan W."/>
            <person name="Fan B."/>
            <person name="Jiang Y."/>
            <person name="Adhikari A."/>
            <person name="Zheng C.-J."/>
            <person name="Schuster L."/>
            <person name="Cowan T.M."/>
            <person name="Smanski M.J."/>
            <person name="Chevrette M.G."/>
            <person name="De Carvalho L.P.S."/>
            <person name="Shen B."/>
        </authorList>
    </citation>
    <scope>NUCLEOTIDE SEQUENCE [LARGE SCALE GENOMIC DNA]</scope>
    <source>
        <strain evidence="2 3">NPDC048946</strain>
    </source>
</reference>
<dbReference type="Proteomes" id="UP001551482">
    <property type="component" value="Unassembled WGS sequence"/>
</dbReference>